<accession>A0A9P6H6W0</accession>
<dbReference type="InterPro" id="IPR036047">
    <property type="entry name" value="F-box-like_dom_sf"/>
</dbReference>
<organism evidence="1 2">
    <name type="scientific">Thelephora terrestris</name>
    <dbReference type="NCBI Taxonomy" id="56493"/>
    <lineage>
        <taxon>Eukaryota</taxon>
        <taxon>Fungi</taxon>
        <taxon>Dikarya</taxon>
        <taxon>Basidiomycota</taxon>
        <taxon>Agaricomycotina</taxon>
        <taxon>Agaricomycetes</taxon>
        <taxon>Thelephorales</taxon>
        <taxon>Thelephoraceae</taxon>
        <taxon>Thelephora</taxon>
    </lineage>
</organism>
<gene>
    <name evidence="1" type="ORF">BJ322DRAFT_1011601</name>
</gene>
<proteinExistence type="predicted"/>
<name>A0A9P6H6W0_9AGAM</name>
<evidence type="ECO:0000313" key="2">
    <source>
        <dbReference type="Proteomes" id="UP000736335"/>
    </source>
</evidence>
<reference evidence="1" key="1">
    <citation type="journal article" date="2020" name="Nat. Commun.">
        <title>Large-scale genome sequencing of mycorrhizal fungi provides insights into the early evolution of symbiotic traits.</title>
        <authorList>
            <person name="Miyauchi S."/>
            <person name="Kiss E."/>
            <person name="Kuo A."/>
            <person name="Drula E."/>
            <person name="Kohler A."/>
            <person name="Sanchez-Garcia M."/>
            <person name="Morin E."/>
            <person name="Andreopoulos B."/>
            <person name="Barry K.W."/>
            <person name="Bonito G."/>
            <person name="Buee M."/>
            <person name="Carver A."/>
            <person name="Chen C."/>
            <person name="Cichocki N."/>
            <person name="Clum A."/>
            <person name="Culley D."/>
            <person name="Crous P.W."/>
            <person name="Fauchery L."/>
            <person name="Girlanda M."/>
            <person name="Hayes R.D."/>
            <person name="Keri Z."/>
            <person name="LaButti K."/>
            <person name="Lipzen A."/>
            <person name="Lombard V."/>
            <person name="Magnuson J."/>
            <person name="Maillard F."/>
            <person name="Murat C."/>
            <person name="Nolan M."/>
            <person name="Ohm R.A."/>
            <person name="Pangilinan J."/>
            <person name="Pereira M.F."/>
            <person name="Perotto S."/>
            <person name="Peter M."/>
            <person name="Pfister S."/>
            <person name="Riley R."/>
            <person name="Sitrit Y."/>
            <person name="Stielow J.B."/>
            <person name="Szollosi G."/>
            <person name="Zifcakova L."/>
            <person name="Stursova M."/>
            <person name="Spatafora J.W."/>
            <person name="Tedersoo L."/>
            <person name="Vaario L.M."/>
            <person name="Yamada A."/>
            <person name="Yan M."/>
            <person name="Wang P."/>
            <person name="Xu J."/>
            <person name="Bruns T."/>
            <person name="Baldrian P."/>
            <person name="Vilgalys R."/>
            <person name="Dunand C."/>
            <person name="Henrissat B."/>
            <person name="Grigoriev I.V."/>
            <person name="Hibbett D."/>
            <person name="Nagy L.G."/>
            <person name="Martin F.M."/>
        </authorList>
    </citation>
    <scope>NUCLEOTIDE SEQUENCE</scope>
    <source>
        <strain evidence="1">UH-Tt-Lm1</strain>
    </source>
</reference>
<dbReference type="AlphaFoldDB" id="A0A9P6H6W0"/>
<dbReference type="Proteomes" id="UP000736335">
    <property type="component" value="Unassembled WGS sequence"/>
</dbReference>
<dbReference type="OrthoDB" id="2788229at2759"/>
<reference evidence="1" key="2">
    <citation type="submission" date="2020-11" db="EMBL/GenBank/DDBJ databases">
        <authorList>
            <consortium name="DOE Joint Genome Institute"/>
            <person name="Kuo A."/>
            <person name="Miyauchi S."/>
            <person name="Kiss E."/>
            <person name="Drula E."/>
            <person name="Kohler A."/>
            <person name="Sanchez-Garcia M."/>
            <person name="Andreopoulos B."/>
            <person name="Barry K.W."/>
            <person name="Bonito G."/>
            <person name="Buee M."/>
            <person name="Carver A."/>
            <person name="Chen C."/>
            <person name="Cichocki N."/>
            <person name="Clum A."/>
            <person name="Culley D."/>
            <person name="Crous P.W."/>
            <person name="Fauchery L."/>
            <person name="Girlanda M."/>
            <person name="Hayes R."/>
            <person name="Keri Z."/>
            <person name="Labutti K."/>
            <person name="Lipzen A."/>
            <person name="Lombard V."/>
            <person name="Magnuson J."/>
            <person name="Maillard F."/>
            <person name="Morin E."/>
            <person name="Murat C."/>
            <person name="Nolan M."/>
            <person name="Ohm R."/>
            <person name="Pangilinan J."/>
            <person name="Pereira M."/>
            <person name="Perotto S."/>
            <person name="Peter M."/>
            <person name="Riley R."/>
            <person name="Sitrit Y."/>
            <person name="Stielow B."/>
            <person name="Szollosi G."/>
            <person name="Zifcakova L."/>
            <person name="Stursova M."/>
            <person name="Spatafora J.W."/>
            <person name="Tedersoo L."/>
            <person name="Vaario L.-M."/>
            <person name="Yamada A."/>
            <person name="Yan M."/>
            <person name="Wang P."/>
            <person name="Xu J."/>
            <person name="Bruns T."/>
            <person name="Baldrian P."/>
            <person name="Vilgalys R."/>
            <person name="Henrissat B."/>
            <person name="Grigoriev I.V."/>
            <person name="Hibbett D."/>
            <person name="Nagy L.G."/>
            <person name="Martin F.M."/>
        </authorList>
    </citation>
    <scope>NUCLEOTIDE SEQUENCE</scope>
    <source>
        <strain evidence="1">UH-Tt-Lm1</strain>
    </source>
</reference>
<protein>
    <recommendedName>
        <fullName evidence="3">F-box domain-containing protein</fullName>
    </recommendedName>
</protein>
<sequence length="56" mass="6674">MSCFLPPEILDIIVDLLQNEPKTLKACCLVSKAWIYRSRRHLFNPSARWQRTYFCT</sequence>
<evidence type="ECO:0000313" key="1">
    <source>
        <dbReference type="EMBL" id="KAF9780754.1"/>
    </source>
</evidence>
<keyword evidence="2" id="KW-1185">Reference proteome</keyword>
<comment type="caution">
    <text evidence="1">The sequence shown here is derived from an EMBL/GenBank/DDBJ whole genome shotgun (WGS) entry which is preliminary data.</text>
</comment>
<evidence type="ECO:0008006" key="3">
    <source>
        <dbReference type="Google" id="ProtNLM"/>
    </source>
</evidence>
<dbReference type="SUPFAM" id="SSF81383">
    <property type="entry name" value="F-box domain"/>
    <property type="match status" value="1"/>
</dbReference>
<dbReference type="EMBL" id="WIUZ02000015">
    <property type="protein sequence ID" value="KAF9780754.1"/>
    <property type="molecule type" value="Genomic_DNA"/>
</dbReference>